<feature type="compositionally biased region" description="Polar residues" evidence="1">
    <location>
        <begin position="347"/>
        <end position="368"/>
    </location>
</feature>
<reference evidence="2 3" key="1">
    <citation type="submission" date="2019-07" db="EMBL/GenBank/DDBJ databases">
        <title>Venturia inaequalis Genome Resource.</title>
        <authorList>
            <person name="Lichtner F.J."/>
        </authorList>
    </citation>
    <scope>NUCLEOTIDE SEQUENCE [LARGE SCALE GENOMIC DNA]</scope>
    <source>
        <strain evidence="2 3">DMI_063113</strain>
    </source>
</reference>
<feature type="compositionally biased region" description="Polar residues" evidence="1">
    <location>
        <begin position="293"/>
        <end position="304"/>
    </location>
</feature>
<feature type="compositionally biased region" description="Basic and acidic residues" evidence="1">
    <location>
        <begin position="129"/>
        <end position="144"/>
    </location>
</feature>
<organism evidence="2 3">
    <name type="scientific">Venturia inaequalis</name>
    <name type="common">Apple scab fungus</name>
    <dbReference type="NCBI Taxonomy" id="5025"/>
    <lineage>
        <taxon>Eukaryota</taxon>
        <taxon>Fungi</taxon>
        <taxon>Dikarya</taxon>
        <taxon>Ascomycota</taxon>
        <taxon>Pezizomycotina</taxon>
        <taxon>Dothideomycetes</taxon>
        <taxon>Pleosporomycetidae</taxon>
        <taxon>Venturiales</taxon>
        <taxon>Venturiaceae</taxon>
        <taxon>Venturia</taxon>
    </lineage>
</organism>
<keyword evidence="3" id="KW-1185">Reference proteome</keyword>
<sequence length="368" mass="40933">MISKSRSSSKIPVEPSPPAIRRQSPSATSIQRRRTSEDCIPTTRVLNRRTNTLETRSPRKFSRGSVNRGRDLSADTDTEDGYAIGNEVQALKKKVGRIEKQLGEILEGSFREGRRIQRREVEEDQASGKSREKDQTSGKSREKEFTKLQQELDSAHEELSSLRTRDDNQIALSQGKTPVNPSNEVEEIPRLPPRMEARRRPLGRAVTLSGSYDIPLPATVRAHDLDTIKRGINSAQNLARSFMDERRTTTMFRKEINTMASSPSDAPTSWTSWIGGYTLSIARAVDKLQLSTTVESSSTLQPRLTLTGGSGSRLDLGPAAGRRKPRKLELRSGIEARPSPRAKRTRSNSQVAYTNSRDVSAGHVQTSL</sequence>
<evidence type="ECO:0000313" key="2">
    <source>
        <dbReference type="EMBL" id="KAE9994418.1"/>
    </source>
</evidence>
<feature type="region of interest" description="Disordered" evidence="1">
    <location>
        <begin position="116"/>
        <end position="144"/>
    </location>
</feature>
<dbReference type="AlphaFoldDB" id="A0A8H3ZFK5"/>
<feature type="region of interest" description="Disordered" evidence="1">
    <location>
        <begin position="1"/>
        <end position="79"/>
    </location>
</feature>
<evidence type="ECO:0000256" key="1">
    <source>
        <dbReference type="SAM" id="MobiDB-lite"/>
    </source>
</evidence>
<name>A0A8H3ZFK5_VENIN</name>
<feature type="compositionally biased region" description="Polar residues" evidence="1">
    <location>
        <begin position="1"/>
        <end position="10"/>
    </location>
</feature>
<proteinExistence type="predicted"/>
<feature type="compositionally biased region" description="Low complexity" evidence="1">
    <location>
        <begin position="42"/>
        <end position="55"/>
    </location>
</feature>
<dbReference type="EMBL" id="WNWR01000007">
    <property type="protein sequence ID" value="KAE9994418.1"/>
    <property type="molecule type" value="Genomic_DNA"/>
</dbReference>
<gene>
    <name evidence="2" type="ORF">EG327_010044</name>
</gene>
<protein>
    <submittedName>
        <fullName evidence="2">Uncharacterized protein</fullName>
    </submittedName>
</protein>
<accession>A0A8H3ZFK5</accession>
<dbReference type="Proteomes" id="UP000490939">
    <property type="component" value="Unassembled WGS sequence"/>
</dbReference>
<evidence type="ECO:0000313" key="3">
    <source>
        <dbReference type="Proteomes" id="UP000490939"/>
    </source>
</evidence>
<comment type="caution">
    <text evidence="2">The sequence shown here is derived from an EMBL/GenBank/DDBJ whole genome shotgun (WGS) entry which is preliminary data.</text>
</comment>
<feature type="region of interest" description="Disordered" evidence="1">
    <location>
        <begin position="293"/>
        <end position="368"/>
    </location>
</feature>